<feature type="compositionally biased region" description="Polar residues" evidence="1">
    <location>
        <begin position="348"/>
        <end position="366"/>
    </location>
</feature>
<gene>
    <name evidence="2" type="ORF">GCK32_010357</name>
</gene>
<dbReference type="EMBL" id="WIXE01009753">
    <property type="protein sequence ID" value="KAK5978177.1"/>
    <property type="molecule type" value="Genomic_DNA"/>
</dbReference>
<keyword evidence="3" id="KW-1185">Reference proteome</keyword>
<accession>A0AAN8FPG9</accession>
<evidence type="ECO:0000313" key="3">
    <source>
        <dbReference type="Proteomes" id="UP001331761"/>
    </source>
</evidence>
<feature type="region of interest" description="Disordered" evidence="1">
    <location>
        <begin position="383"/>
        <end position="454"/>
    </location>
</feature>
<organism evidence="2 3">
    <name type="scientific">Trichostrongylus colubriformis</name>
    <name type="common">Black scour worm</name>
    <dbReference type="NCBI Taxonomy" id="6319"/>
    <lineage>
        <taxon>Eukaryota</taxon>
        <taxon>Metazoa</taxon>
        <taxon>Ecdysozoa</taxon>
        <taxon>Nematoda</taxon>
        <taxon>Chromadorea</taxon>
        <taxon>Rhabditida</taxon>
        <taxon>Rhabditina</taxon>
        <taxon>Rhabditomorpha</taxon>
        <taxon>Strongyloidea</taxon>
        <taxon>Trichostrongylidae</taxon>
        <taxon>Trichostrongylus</taxon>
    </lineage>
</organism>
<comment type="caution">
    <text evidence="2">The sequence shown here is derived from an EMBL/GenBank/DDBJ whole genome shotgun (WGS) entry which is preliminary data.</text>
</comment>
<dbReference type="AlphaFoldDB" id="A0AAN8FPG9"/>
<feature type="region of interest" description="Disordered" evidence="1">
    <location>
        <begin position="95"/>
        <end position="164"/>
    </location>
</feature>
<proteinExistence type="predicted"/>
<feature type="compositionally biased region" description="Pro residues" evidence="1">
    <location>
        <begin position="306"/>
        <end position="335"/>
    </location>
</feature>
<feature type="compositionally biased region" description="Polar residues" evidence="1">
    <location>
        <begin position="426"/>
        <end position="445"/>
    </location>
</feature>
<name>A0AAN8FPG9_TRICO</name>
<feature type="compositionally biased region" description="Polar residues" evidence="1">
    <location>
        <begin position="282"/>
        <end position="305"/>
    </location>
</feature>
<feature type="region of interest" description="Disordered" evidence="1">
    <location>
        <begin position="282"/>
        <end position="368"/>
    </location>
</feature>
<reference evidence="2 3" key="1">
    <citation type="submission" date="2019-10" db="EMBL/GenBank/DDBJ databases">
        <title>Assembly and Annotation for the nematode Trichostrongylus colubriformis.</title>
        <authorList>
            <person name="Martin J."/>
        </authorList>
    </citation>
    <scope>NUCLEOTIDE SEQUENCE [LARGE SCALE GENOMIC DNA]</scope>
    <source>
        <strain evidence="2">G859</strain>
        <tissue evidence="2">Whole worm</tissue>
    </source>
</reference>
<evidence type="ECO:0000256" key="1">
    <source>
        <dbReference type="SAM" id="MobiDB-lite"/>
    </source>
</evidence>
<dbReference type="Proteomes" id="UP001331761">
    <property type="component" value="Unassembled WGS sequence"/>
</dbReference>
<evidence type="ECO:0000313" key="2">
    <source>
        <dbReference type="EMBL" id="KAK5978177.1"/>
    </source>
</evidence>
<feature type="compositionally biased region" description="Low complexity" evidence="1">
    <location>
        <begin position="99"/>
        <end position="158"/>
    </location>
</feature>
<sequence length="454" mass="49004">MESTVDFFTSTEKPGNHGPLKSLEGATSSASLQRSLPHSEEANEVTEMLALIEADEQAEKAEAALDSNEIKRLREKTRAQILSLLRKRVEKMSAEMDQTTMPSSTSTTLKSTAITTTTTSTPRSTSSTAKMTTSPSTTTTVTSTTTTTSTTAPSTTTTQKAKGEDVAFKQIPEAEGYEPPAPLLQARAAASAKAAGVRTYEPPGRDLLVHSDGENSIIGYGTQLAREILNPGSLQRDREERQKALAAKIAHLKENLKYRSNNANEVRTIPIYQALMPPPLLSQRSNTQSNTLSLVQQPGTNTANPTLPPFFVAPPPGYVGPLPPPPPPPPLPPPHYSLEGPRRAPVSDRSSVDGTDTTTLKNSNTVYYPVESDKQPAFTIESRPTEVANPSQVAAPVLKGPDSTGFERGRSEVRTIFMEDSGGRRPTQSFEQAASSSIENASSFRTVRKKFMKH</sequence>
<protein>
    <submittedName>
        <fullName evidence="2">Uncharacterized protein</fullName>
    </submittedName>
</protein>
<feature type="compositionally biased region" description="Polar residues" evidence="1">
    <location>
        <begin position="25"/>
        <end position="36"/>
    </location>
</feature>
<feature type="compositionally biased region" description="Polar residues" evidence="1">
    <location>
        <begin position="1"/>
        <end position="13"/>
    </location>
</feature>
<feature type="region of interest" description="Disordered" evidence="1">
    <location>
        <begin position="1"/>
        <end position="42"/>
    </location>
</feature>